<dbReference type="NCBIfam" id="NF005165">
    <property type="entry name" value="PRK06638.1-5"/>
    <property type="match status" value="1"/>
</dbReference>
<keyword evidence="1" id="KW-0472">Membrane</keyword>
<dbReference type="GO" id="GO:0005886">
    <property type="term" value="C:plasma membrane"/>
    <property type="evidence" value="ECO:0007669"/>
    <property type="project" value="UniProtKB-SubCell"/>
</dbReference>
<feature type="transmembrane region" description="Helical" evidence="1">
    <location>
        <begin position="6"/>
        <end position="21"/>
    </location>
</feature>
<feature type="transmembrane region" description="Helical" evidence="1">
    <location>
        <begin position="138"/>
        <end position="160"/>
    </location>
</feature>
<dbReference type="Proteomes" id="UP000380867">
    <property type="component" value="Unassembled WGS sequence"/>
</dbReference>
<comment type="function">
    <text evidence="1">NDH-1 shuttles electrons from NADH, via FMN and iron-sulfur (Fe-S) centers, to quinones in the respiratory chain. Couples the redox reaction to proton translocation (for every two electrons transferred, four hydrogen ions are translocated across the cytoplasmic membrane), and thus conserves the redox energy in a proton gradient.</text>
</comment>
<dbReference type="EC" id="7.1.1.-" evidence="1"/>
<dbReference type="AlphaFoldDB" id="A0A5M4FD33"/>
<keyword evidence="3" id="KW-1185">Reference proteome</keyword>
<proteinExistence type="inferred from homology"/>
<keyword evidence="1" id="KW-0812">Transmembrane</keyword>
<comment type="caution">
    <text evidence="2">The sequence shown here is derived from an EMBL/GenBank/DDBJ whole genome shotgun (WGS) entry which is preliminary data.</text>
</comment>
<organism evidence="2 3">
    <name type="scientific">Aeromicrobium ginsengisoli</name>
    <dbReference type="NCBI Taxonomy" id="363867"/>
    <lineage>
        <taxon>Bacteria</taxon>
        <taxon>Bacillati</taxon>
        <taxon>Actinomycetota</taxon>
        <taxon>Actinomycetes</taxon>
        <taxon>Propionibacteriales</taxon>
        <taxon>Nocardioidaceae</taxon>
        <taxon>Aeromicrobium</taxon>
    </lineage>
</organism>
<dbReference type="Gene3D" id="1.20.120.1200">
    <property type="entry name" value="NADH-ubiquinone/plastoquinone oxidoreductase chain 6, subunit NuoJ"/>
    <property type="match status" value="1"/>
</dbReference>
<feature type="transmembrane region" description="Helical" evidence="1">
    <location>
        <begin position="51"/>
        <end position="73"/>
    </location>
</feature>
<dbReference type="InterPro" id="IPR001457">
    <property type="entry name" value="NADH_UbQ/plastoQ_OxRdtase_su6"/>
</dbReference>
<feature type="transmembrane region" description="Helical" evidence="1">
    <location>
        <begin position="94"/>
        <end position="118"/>
    </location>
</feature>
<dbReference type="OrthoDB" id="13239at2"/>
<sequence length="259" mass="27278">MTAFWFLAPIMVIAALGLVFARKAVHAALCLAVVMISLAVLYAAQGAPFLFAVQIIVYTGAIMMLFLFVLMLVGVDSSDAVKETIGGQRLAAGIIGLIFGITVVLAIGQTVSGAVVGLKAANGNGNPYGLSELLFGKYVLAFEFTSALLITAALGAMVLAHKERLTVRHSQADIAARRMREYAESGRHPGPLPAPGVFARHNAVDTPALLPDGSPLENSVSDSIVGRGQVRQGFEDDIDKLVEQVGDEQPSDELFGGEK</sequence>
<dbReference type="Pfam" id="PF00499">
    <property type="entry name" value="Oxidored_q3"/>
    <property type="match status" value="1"/>
</dbReference>
<gene>
    <name evidence="2" type="ORF">ESP70_007390</name>
</gene>
<keyword evidence="2" id="KW-0560">Oxidoreductase</keyword>
<keyword evidence="1" id="KW-0520">NAD</keyword>
<accession>A0A5M4FD33</accession>
<dbReference type="GO" id="GO:0008137">
    <property type="term" value="F:NADH dehydrogenase (ubiquinone) activity"/>
    <property type="evidence" value="ECO:0007669"/>
    <property type="project" value="UniProtKB-UniRule"/>
</dbReference>
<dbReference type="InterPro" id="IPR042106">
    <property type="entry name" value="Nuo/plastoQ_OxRdtase_6_NuoJ"/>
</dbReference>
<comment type="subcellular location">
    <subcellularLocation>
        <location evidence="1">Cell membrane</location>
        <topology evidence="1">Multi-pass membrane protein</topology>
    </subcellularLocation>
</comment>
<keyword evidence="1" id="KW-1003">Cell membrane</keyword>
<feature type="transmembrane region" description="Helical" evidence="1">
    <location>
        <begin position="28"/>
        <end position="45"/>
    </location>
</feature>
<dbReference type="RefSeq" id="WP_149688702.1">
    <property type="nucleotide sequence ID" value="NZ_SDPQ02000002.1"/>
</dbReference>
<evidence type="ECO:0000313" key="3">
    <source>
        <dbReference type="Proteomes" id="UP000380867"/>
    </source>
</evidence>
<keyword evidence="1" id="KW-0874">Quinone</keyword>
<comment type="catalytic activity">
    <reaction evidence="1">
        <text>a quinone + NADH + 5 H(+)(in) = a quinol + NAD(+) + 4 H(+)(out)</text>
        <dbReference type="Rhea" id="RHEA:57888"/>
        <dbReference type="ChEBI" id="CHEBI:15378"/>
        <dbReference type="ChEBI" id="CHEBI:24646"/>
        <dbReference type="ChEBI" id="CHEBI:57540"/>
        <dbReference type="ChEBI" id="CHEBI:57945"/>
        <dbReference type="ChEBI" id="CHEBI:132124"/>
    </reaction>
</comment>
<dbReference type="GO" id="GO:0016491">
    <property type="term" value="F:oxidoreductase activity"/>
    <property type="evidence" value="ECO:0007669"/>
    <property type="project" value="UniProtKB-KW"/>
</dbReference>
<evidence type="ECO:0000256" key="1">
    <source>
        <dbReference type="RuleBase" id="RU004429"/>
    </source>
</evidence>
<reference evidence="2" key="1">
    <citation type="submission" date="2019-09" db="EMBL/GenBank/DDBJ databases">
        <authorList>
            <person name="Li J."/>
        </authorList>
    </citation>
    <scope>NUCLEOTIDE SEQUENCE [LARGE SCALE GENOMIC DNA]</scope>
    <source>
        <strain evidence="2">JCM 14732</strain>
    </source>
</reference>
<protein>
    <recommendedName>
        <fullName evidence="1">NADH-quinone oxidoreductase subunit J</fullName>
        <ecNumber evidence="1">7.1.1.-</ecNumber>
    </recommendedName>
</protein>
<comment type="similarity">
    <text evidence="1">Belongs to the complex I subunit 6 family.</text>
</comment>
<dbReference type="PANTHER" id="PTHR33269">
    <property type="entry name" value="NADH-UBIQUINONE OXIDOREDUCTASE CHAIN 6"/>
    <property type="match status" value="1"/>
</dbReference>
<dbReference type="EMBL" id="SDPQ02000002">
    <property type="protein sequence ID" value="KAA1397217.1"/>
    <property type="molecule type" value="Genomic_DNA"/>
</dbReference>
<evidence type="ECO:0000313" key="2">
    <source>
        <dbReference type="EMBL" id="KAA1397217.1"/>
    </source>
</evidence>
<name>A0A5M4FD33_9ACTN</name>
<dbReference type="PANTHER" id="PTHR33269:SF19">
    <property type="entry name" value="NADH-QUINONE OXIDOREDUCTASE SUBUNIT J"/>
    <property type="match status" value="1"/>
</dbReference>
<keyword evidence="1" id="KW-1133">Transmembrane helix</keyword>
<dbReference type="GO" id="GO:0048038">
    <property type="term" value="F:quinone binding"/>
    <property type="evidence" value="ECO:0007669"/>
    <property type="project" value="UniProtKB-UniRule"/>
</dbReference>